<dbReference type="AlphaFoldDB" id="A0A5N3PBA0"/>
<dbReference type="Pfam" id="PF03119">
    <property type="entry name" value="DNA_ligase_ZBD"/>
    <property type="match status" value="1"/>
</dbReference>
<dbReference type="GO" id="GO:0046872">
    <property type="term" value="F:metal ion binding"/>
    <property type="evidence" value="ECO:0007669"/>
    <property type="project" value="UniProtKB-KW"/>
</dbReference>
<feature type="binding site" evidence="12">
    <location>
        <position position="202"/>
    </location>
    <ligand>
        <name>NAD(+)</name>
        <dbReference type="ChEBI" id="CHEBI:57540"/>
    </ligand>
</feature>
<sequence length="729" mass="79853">MVLTVPFADSNMPENKPTPPKPVDQLTPAAARLEHEALAREIAQHDRRYYEDDAPSVSDAEYDALRLRYEALEAQFPELKSTESLTRKVGSKPSEKFSKIRHRAPMLSLANAFADEEVEEFVERIRRFLQIKADAPVIFTAEPKIDGLSLSLRYEHGRLVSAATRGDGSVGEDVTANARTVGDIPQKLTGKDFPEILEVRGEVYLSHADFAAINERQAAAGKQLFANPRNAAAGSLRQLDPAITASRPLHFFAYGWGEISEMPADTQSGMIDAFRRFGFIINPLTRRCSTVAELLEHYRTIETNRANLGYDIDGVVYKVDDLNLQSRLGFVSRSPRWALAHKFPAQQATTILDAIEINVGRTGSLNPLARLRPITVGGVVVSNATLHNEDYIRGIGGNGEKIRNGVDIRVGDTVIIQRAGDVIPKVLDVVLEKRPADAKPYLFPSNCPACGSHAVREQNPRTGKEDSVRRCTGGLICPAQARERLKHFVSRNAFDIEGLGEQRIEELYADGTIRRPQDIFTLEARNAGKLQRLENREGWGATSVKNLFAAIEARRNIALNRFVYALGIPHVGDTSAKLLARHFGTFEAIQEAAKAAADPESDAHAELTSIGGIGSVVADAIVEFFKEQHNEEMLDALLAQVHVEPVEATVSDSPVAGKTVVFTGALEQMTREEAKAMAERLGAKVAGSVSKKTDIVVAGPGAGSKLNKAKEFDVQVMDEDGWFVLVGRN</sequence>
<evidence type="ECO:0000313" key="17">
    <source>
        <dbReference type="Proteomes" id="UP000325684"/>
    </source>
</evidence>
<dbReference type="GO" id="GO:0003911">
    <property type="term" value="F:DNA ligase (NAD+) activity"/>
    <property type="evidence" value="ECO:0007669"/>
    <property type="project" value="UniProtKB-UniRule"/>
</dbReference>
<evidence type="ECO:0000256" key="12">
    <source>
        <dbReference type="HAMAP-Rule" id="MF_01588"/>
    </source>
</evidence>
<dbReference type="InterPro" id="IPR004150">
    <property type="entry name" value="NAD_DNA_ligase_OB"/>
</dbReference>
<name>A0A5N3PBA0_9HYPH</name>
<reference evidence="16 17" key="1">
    <citation type="journal article" date="2019" name="Microorganisms">
        <title>Genome Insights into the Novel Species Microvirga brassicacearum, a Rapeseed Endophyte with Biotechnological Potential.</title>
        <authorList>
            <person name="Jimenez-Gomez A."/>
            <person name="Saati-Santamaria Z."/>
            <person name="Igual J.M."/>
            <person name="Rivas R."/>
            <person name="Mateos P.F."/>
            <person name="Garcia-Fraile P."/>
        </authorList>
    </citation>
    <scope>NUCLEOTIDE SEQUENCE [LARGE SCALE GENOMIC DNA]</scope>
    <source>
        <strain evidence="16 17">CDVBN77</strain>
    </source>
</reference>
<keyword evidence="3 12" id="KW-0235">DNA replication</keyword>
<evidence type="ECO:0000256" key="1">
    <source>
        <dbReference type="ARBA" id="ARBA00004067"/>
    </source>
</evidence>
<dbReference type="PROSITE" id="PS01056">
    <property type="entry name" value="DNA_LIGASE_N2"/>
    <property type="match status" value="1"/>
</dbReference>
<dbReference type="Pfam" id="PF12826">
    <property type="entry name" value="HHH_2"/>
    <property type="match status" value="1"/>
</dbReference>
<comment type="caution">
    <text evidence="16">The sequence shown here is derived from an EMBL/GenBank/DDBJ whole genome shotgun (WGS) entry which is preliminary data.</text>
</comment>
<keyword evidence="17" id="KW-1185">Reference proteome</keyword>
<comment type="cofactor">
    <cofactor evidence="12">
        <name>Mg(2+)</name>
        <dbReference type="ChEBI" id="CHEBI:18420"/>
    </cofactor>
    <cofactor evidence="12">
        <name>Mn(2+)</name>
        <dbReference type="ChEBI" id="CHEBI:29035"/>
    </cofactor>
</comment>
<keyword evidence="10 12" id="KW-0464">Manganese</keyword>
<dbReference type="Gene3D" id="1.10.150.20">
    <property type="entry name" value="5' to 3' exonuclease, C-terminal subdomain"/>
    <property type="match status" value="2"/>
</dbReference>
<dbReference type="PROSITE" id="PS01055">
    <property type="entry name" value="DNA_LIGASE_N1"/>
    <property type="match status" value="1"/>
</dbReference>
<dbReference type="InterPro" id="IPR010994">
    <property type="entry name" value="RuvA_2-like"/>
</dbReference>
<comment type="similarity">
    <text evidence="12">Belongs to the NAD-dependent DNA ligase family. LigA subfamily.</text>
</comment>
<keyword evidence="5 12" id="KW-0227">DNA damage</keyword>
<dbReference type="FunFam" id="3.30.470.30:FF:000001">
    <property type="entry name" value="DNA ligase"/>
    <property type="match status" value="1"/>
</dbReference>
<evidence type="ECO:0000313" key="16">
    <source>
        <dbReference type="EMBL" id="KAB0267017.1"/>
    </source>
</evidence>
<dbReference type="PANTHER" id="PTHR23389">
    <property type="entry name" value="CHROMOSOME TRANSMISSION FIDELITY FACTOR 18"/>
    <property type="match status" value="1"/>
</dbReference>
<dbReference type="PIRSF" id="PIRSF001604">
    <property type="entry name" value="LigA"/>
    <property type="match status" value="1"/>
</dbReference>
<dbReference type="PANTHER" id="PTHR23389:SF9">
    <property type="entry name" value="DNA LIGASE"/>
    <property type="match status" value="1"/>
</dbReference>
<dbReference type="Gene3D" id="6.20.10.30">
    <property type="match status" value="1"/>
</dbReference>
<feature type="active site" description="N6-AMP-lysine intermediate" evidence="12">
    <location>
        <position position="144"/>
    </location>
</feature>
<comment type="caution">
    <text evidence="12">Lacks conserved residue(s) required for the propagation of feature annotation.</text>
</comment>
<dbReference type="InterPro" id="IPR001357">
    <property type="entry name" value="BRCT_dom"/>
</dbReference>
<evidence type="ECO:0000256" key="11">
    <source>
        <dbReference type="ARBA" id="ARBA00034005"/>
    </source>
</evidence>
<dbReference type="GO" id="GO:0006260">
    <property type="term" value="P:DNA replication"/>
    <property type="evidence" value="ECO:0007669"/>
    <property type="project" value="UniProtKB-KW"/>
</dbReference>
<dbReference type="Gene3D" id="3.30.470.30">
    <property type="entry name" value="DNA ligase/mRNA capping enzyme"/>
    <property type="match status" value="1"/>
</dbReference>
<feature type="binding site" evidence="12">
    <location>
        <position position="447"/>
    </location>
    <ligand>
        <name>Zn(2+)</name>
        <dbReference type="ChEBI" id="CHEBI:29105"/>
    </ligand>
</feature>
<evidence type="ECO:0000256" key="10">
    <source>
        <dbReference type="ARBA" id="ARBA00023211"/>
    </source>
</evidence>
<dbReference type="SMART" id="SM00532">
    <property type="entry name" value="LIGANc"/>
    <property type="match status" value="1"/>
</dbReference>
<keyword evidence="4 12" id="KW-0479">Metal-binding</keyword>
<feature type="region of interest" description="Disordered" evidence="14">
    <location>
        <begin position="1"/>
        <end position="25"/>
    </location>
</feature>
<dbReference type="SUPFAM" id="SSF52113">
    <property type="entry name" value="BRCT domain"/>
    <property type="match status" value="1"/>
</dbReference>
<dbReference type="GO" id="GO:0006281">
    <property type="term" value="P:DNA repair"/>
    <property type="evidence" value="ECO:0007669"/>
    <property type="project" value="UniProtKB-KW"/>
</dbReference>
<comment type="function">
    <text evidence="1 12">DNA ligase that catalyzes the formation of phosphodiester linkages between 5'-phosphoryl and 3'-hydroxyl groups in double-stranded DNA using NAD as a coenzyme and as the energy source for the reaction. It is essential for DNA replication and repair of damaged DNA.</text>
</comment>
<dbReference type="SUPFAM" id="SSF47781">
    <property type="entry name" value="RuvA domain 2-like"/>
    <property type="match status" value="1"/>
</dbReference>
<feature type="binding site" evidence="12">
    <location>
        <position position="342"/>
    </location>
    <ligand>
        <name>NAD(+)</name>
        <dbReference type="ChEBI" id="CHEBI:57540"/>
    </ligand>
</feature>
<dbReference type="InterPro" id="IPR001679">
    <property type="entry name" value="DNA_ligase"/>
</dbReference>
<feature type="binding site" evidence="12">
    <location>
        <position position="450"/>
    </location>
    <ligand>
        <name>Zn(2+)</name>
        <dbReference type="ChEBI" id="CHEBI:29105"/>
    </ligand>
</feature>
<dbReference type="EC" id="6.5.1.2" evidence="12 13"/>
<keyword evidence="2 12" id="KW-0436">Ligase</keyword>
<organism evidence="16 17">
    <name type="scientific">Microvirga brassicacearum</name>
    <dbReference type="NCBI Taxonomy" id="2580413"/>
    <lineage>
        <taxon>Bacteria</taxon>
        <taxon>Pseudomonadati</taxon>
        <taxon>Pseudomonadota</taxon>
        <taxon>Alphaproteobacteria</taxon>
        <taxon>Hyphomicrobiales</taxon>
        <taxon>Methylobacteriaceae</taxon>
        <taxon>Microvirga</taxon>
    </lineage>
</organism>
<keyword evidence="6 12" id="KW-0862">Zinc</keyword>
<dbReference type="InterPro" id="IPR036420">
    <property type="entry name" value="BRCT_dom_sf"/>
</dbReference>
<evidence type="ECO:0000259" key="15">
    <source>
        <dbReference type="PROSITE" id="PS50172"/>
    </source>
</evidence>
<feature type="binding site" evidence="12">
    <location>
        <position position="477"/>
    </location>
    <ligand>
        <name>Zn(2+)</name>
        <dbReference type="ChEBI" id="CHEBI:29105"/>
    </ligand>
</feature>
<dbReference type="Proteomes" id="UP000325684">
    <property type="component" value="Unassembled WGS sequence"/>
</dbReference>
<protein>
    <recommendedName>
        <fullName evidence="12 13">DNA ligase</fullName>
        <ecNumber evidence="12 13">6.5.1.2</ecNumber>
    </recommendedName>
    <alternativeName>
        <fullName evidence="12">Polydeoxyribonucleotide synthase [NAD(+)]</fullName>
    </alternativeName>
</protein>
<feature type="binding site" evidence="12">
    <location>
        <begin position="59"/>
        <end position="63"/>
    </location>
    <ligand>
        <name>NAD(+)</name>
        <dbReference type="ChEBI" id="CHEBI:57540"/>
    </ligand>
</feature>
<dbReference type="OrthoDB" id="9759736at2"/>
<keyword evidence="7 12" id="KW-0460">Magnesium</keyword>
<dbReference type="InterPro" id="IPR033136">
    <property type="entry name" value="DNA_ligase_CS"/>
</dbReference>
<dbReference type="PROSITE" id="PS50172">
    <property type="entry name" value="BRCT"/>
    <property type="match status" value="1"/>
</dbReference>
<feature type="binding site" evidence="12">
    <location>
        <position position="318"/>
    </location>
    <ligand>
        <name>NAD(+)</name>
        <dbReference type="ChEBI" id="CHEBI:57540"/>
    </ligand>
</feature>
<dbReference type="InterPro" id="IPR018239">
    <property type="entry name" value="DNA_ligase_AS"/>
</dbReference>
<proteinExistence type="inferred from homology"/>
<dbReference type="HAMAP" id="MF_01588">
    <property type="entry name" value="DNA_ligase_A"/>
    <property type="match status" value="1"/>
</dbReference>
<dbReference type="InterPro" id="IPR004149">
    <property type="entry name" value="Znf_DNAligase_C4"/>
</dbReference>
<keyword evidence="9 12" id="KW-0234">DNA repair</keyword>
<dbReference type="Gene3D" id="1.10.287.610">
    <property type="entry name" value="Helix hairpin bin"/>
    <property type="match status" value="1"/>
</dbReference>
<evidence type="ECO:0000256" key="6">
    <source>
        <dbReference type="ARBA" id="ARBA00022833"/>
    </source>
</evidence>
<dbReference type="SUPFAM" id="SSF56091">
    <property type="entry name" value="DNA ligase/mRNA capping enzyme, catalytic domain"/>
    <property type="match status" value="1"/>
</dbReference>
<evidence type="ECO:0000256" key="2">
    <source>
        <dbReference type="ARBA" id="ARBA00022598"/>
    </source>
</evidence>
<evidence type="ECO:0000256" key="7">
    <source>
        <dbReference type="ARBA" id="ARBA00022842"/>
    </source>
</evidence>
<dbReference type="Gene3D" id="3.40.50.10190">
    <property type="entry name" value="BRCT domain"/>
    <property type="match status" value="1"/>
</dbReference>
<feature type="binding site" evidence="12">
    <location>
        <begin position="108"/>
        <end position="109"/>
    </location>
    <ligand>
        <name>NAD(+)</name>
        <dbReference type="ChEBI" id="CHEBI:57540"/>
    </ligand>
</feature>
<evidence type="ECO:0000256" key="5">
    <source>
        <dbReference type="ARBA" id="ARBA00022763"/>
    </source>
</evidence>
<comment type="catalytic activity">
    <reaction evidence="11 12 13">
        <text>NAD(+) + (deoxyribonucleotide)n-3'-hydroxyl + 5'-phospho-(deoxyribonucleotide)m = (deoxyribonucleotide)n+m + AMP + beta-nicotinamide D-nucleotide.</text>
        <dbReference type="EC" id="6.5.1.2"/>
    </reaction>
</comment>
<evidence type="ECO:0000256" key="8">
    <source>
        <dbReference type="ARBA" id="ARBA00023027"/>
    </source>
</evidence>
<keyword evidence="8 12" id="KW-0520">NAD</keyword>
<dbReference type="SUPFAM" id="SSF50249">
    <property type="entry name" value="Nucleic acid-binding proteins"/>
    <property type="match status" value="1"/>
</dbReference>
<dbReference type="Gene3D" id="2.40.50.140">
    <property type="entry name" value="Nucleic acid-binding proteins"/>
    <property type="match status" value="1"/>
</dbReference>
<dbReference type="SMART" id="SM00292">
    <property type="entry name" value="BRCT"/>
    <property type="match status" value="1"/>
</dbReference>
<feature type="binding site" evidence="12">
    <location>
        <position position="142"/>
    </location>
    <ligand>
        <name>NAD(+)</name>
        <dbReference type="ChEBI" id="CHEBI:57540"/>
    </ligand>
</feature>
<feature type="binding site" evidence="12">
    <location>
        <position position="165"/>
    </location>
    <ligand>
        <name>NAD(+)</name>
        <dbReference type="ChEBI" id="CHEBI:57540"/>
    </ligand>
</feature>
<evidence type="ECO:0000256" key="9">
    <source>
        <dbReference type="ARBA" id="ARBA00023204"/>
    </source>
</evidence>
<dbReference type="EMBL" id="VCMV01000014">
    <property type="protein sequence ID" value="KAB0267017.1"/>
    <property type="molecule type" value="Genomic_DNA"/>
</dbReference>
<gene>
    <name evidence="12 16" type="primary">ligA</name>
    <name evidence="16" type="ORF">FEZ63_11325</name>
</gene>
<accession>A0A5N3PBA0</accession>
<dbReference type="CDD" id="cd00114">
    <property type="entry name" value="LIGANc"/>
    <property type="match status" value="1"/>
</dbReference>
<dbReference type="InterPro" id="IPR012340">
    <property type="entry name" value="NA-bd_OB-fold"/>
</dbReference>
<feature type="domain" description="BRCT" evidence="15">
    <location>
        <begin position="650"/>
        <end position="723"/>
    </location>
</feature>
<dbReference type="InterPro" id="IPR013840">
    <property type="entry name" value="DNAligase_N"/>
</dbReference>
<dbReference type="GO" id="GO:0005829">
    <property type="term" value="C:cytosol"/>
    <property type="evidence" value="ECO:0007669"/>
    <property type="project" value="TreeGrafter"/>
</dbReference>
<evidence type="ECO:0000256" key="3">
    <source>
        <dbReference type="ARBA" id="ARBA00022705"/>
    </source>
</evidence>
<dbReference type="Pfam" id="PF00533">
    <property type="entry name" value="BRCT"/>
    <property type="match status" value="1"/>
</dbReference>
<evidence type="ECO:0000256" key="4">
    <source>
        <dbReference type="ARBA" id="ARBA00022723"/>
    </source>
</evidence>
<dbReference type="Pfam" id="PF01653">
    <property type="entry name" value="DNA_ligase_aden"/>
    <property type="match status" value="1"/>
</dbReference>
<evidence type="ECO:0000256" key="14">
    <source>
        <dbReference type="SAM" id="MobiDB-lite"/>
    </source>
</evidence>
<dbReference type="CDD" id="cd17748">
    <property type="entry name" value="BRCT_DNA_ligase_like"/>
    <property type="match status" value="1"/>
</dbReference>
<dbReference type="Pfam" id="PF03120">
    <property type="entry name" value="OB_DNA_ligase"/>
    <property type="match status" value="1"/>
</dbReference>
<dbReference type="NCBIfam" id="NF005932">
    <property type="entry name" value="PRK07956.1"/>
    <property type="match status" value="1"/>
</dbReference>
<dbReference type="InterPro" id="IPR041663">
    <property type="entry name" value="DisA/LigA_HHH"/>
</dbReference>
<dbReference type="NCBIfam" id="TIGR00575">
    <property type="entry name" value="dnlj"/>
    <property type="match status" value="1"/>
</dbReference>
<dbReference type="InterPro" id="IPR013839">
    <property type="entry name" value="DNAligase_adenylation"/>
</dbReference>
<evidence type="ECO:0000256" key="13">
    <source>
        <dbReference type="RuleBase" id="RU000618"/>
    </source>
</evidence>